<reference evidence="3" key="1">
    <citation type="journal article" date="2023" name="Insect Mol. Biol.">
        <title>Genome sequencing provides insights into the evolution of gene families encoding plant cell wall-degrading enzymes in longhorned beetles.</title>
        <authorList>
            <person name="Shin N.R."/>
            <person name="Okamura Y."/>
            <person name="Kirsch R."/>
            <person name="Pauchet Y."/>
        </authorList>
    </citation>
    <scope>NUCLEOTIDE SEQUENCE</scope>
    <source>
        <strain evidence="3">MMC_N1</strain>
    </source>
</reference>
<keyword evidence="4" id="KW-1185">Reference proteome</keyword>
<dbReference type="Proteomes" id="UP001162164">
    <property type="component" value="Unassembled WGS sequence"/>
</dbReference>
<dbReference type="InterPro" id="IPR010442">
    <property type="entry name" value="PET_domain"/>
</dbReference>
<accession>A0ABQ9IYN2</accession>
<name>A0ABQ9IYN2_9CUCU</name>
<feature type="domain" description="PET" evidence="2">
    <location>
        <begin position="1"/>
        <end position="83"/>
    </location>
</feature>
<keyword evidence="1" id="KW-0677">Repeat</keyword>
<protein>
    <recommendedName>
        <fullName evidence="2">PET domain-containing protein</fullName>
    </recommendedName>
</protein>
<sequence length="190" mass="21622">MAACAVDQYYSTLPSEDVPKLGTVGETNRSKRLVRQLPQKDLSLSACKFVESEHTTSYQDFVTGRNQVALDIGMAKPAPPNSECVHCTKPIDGHQPVVTLRDWESPFGILRVSRYTKKYKLVLRCLAMRGSEPNSTDRDNEYARCTTCDDLLVDLAYCVYEDNIYCERHYAEKMKPRCAGCDEEFFKISR</sequence>
<dbReference type="PROSITE" id="PS51303">
    <property type="entry name" value="PET"/>
    <property type="match status" value="1"/>
</dbReference>
<dbReference type="Pfam" id="PF06297">
    <property type="entry name" value="PET"/>
    <property type="match status" value="1"/>
</dbReference>
<proteinExistence type="predicted"/>
<dbReference type="InterPro" id="IPR047120">
    <property type="entry name" value="Pk/Esn/Tes"/>
</dbReference>
<organism evidence="3 4">
    <name type="scientific">Molorchus minor</name>
    <dbReference type="NCBI Taxonomy" id="1323400"/>
    <lineage>
        <taxon>Eukaryota</taxon>
        <taxon>Metazoa</taxon>
        <taxon>Ecdysozoa</taxon>
        <taxon>Arthropoda</taxon>
        <taxon>Hexapoda</taxon>
        <taxon>Insecta</taxon>
        <taxon>Pterygota</taxon>
        <taxon>Neoptera</taxon>
        <taxon>Endopterygota</taxon>
        <taxon>Coleoptera</taxon>
        <taxon>Polyphaga</taxon>
        <taxon>Cucujiformia</taxon>
        <taxon>Chrysomeloidea</taxon>
        <taxon>Cerambycidae</taxon>
        <taxon>Lamiinae</taxon>
        <taxon>Monochamini</taxon>
        <taxon>Molorchus</taxon>
    </lineage>
</organism>
<dbReference type="PANTHER" id="PTHR24211">
    <property type="entry name" value="LIM DOMAIN-CONTAINING PROTEIN"/>
    <property type="match status" value="1"/>
</dbReference>
<evidence type="ECO:0000256" key="1">
    <source>
        <dbReference type="ARBA" id="ARBA00022737"/>
    </source>
</evidence>
<dbReference type="EMBL" id="JAPWTJ010001843">
    <property type="protein sequence ID" value="KAJ8969222.1"/>
    <property type="molecule type" value="Genomic_DNA"/>
</dbReference>
<comment type="caution">
    <text evidence="3">The sequence shown here is derived from an EMBL/GenBank/DDBJ whole genome shotgun (WGS) entry which is preliminary data.</text>
</comment>
<evidence type="ECO:0000313" key="4">
    <source>
        <dbReference type="Proteomes" id="UP001162164"/>
    </source>
</evidence>
<dbReference type="Gene3D" id="2.10.110.10">
    <property type="entry name" value="Cysteine Rich Protein"/>
    <property type="match status" value="1"/>
</dbReference>
<dbReference type="PANTHER" id="PTHR24211:SF37">
    <property type="entry name" value="PROTEIN ESPINAS-LIKE PROTEIN"/>
    <property type="match status" value="1"/>
</dbReference>
<evidence type="ECO:0000313" key="3">
    <source>
        <dbReference type="EMBL" id="KAJ8969222.1"/>
    </source>
</evidence>
<dbReference type="SUPFAM" id="SSF57716">
    <property type="entry name" value="Glucocorticoid receptor-like (DNA-binding domain)"/>
    <property type="match status" value="1"/>
</dbReference>
<gene>
    <name evidence="3" type="ORF">NQ317_002519</name>
</gene>
<evidence type="ECO:0000259" key="2">
    <source>
        <dbReference type="PROSITE" id="PS51303"/>
    </source>
</evidence>